<evidence type="ECO:0000259" key="3">
    <source>
        <dbReference type="PROSITE" id="PS51464"/>
    </source>
</evidence>
<feature type="domain" description="SIS" evidence="3">
    <location>
        <begin position="47"/>
        <end position="194"/>
    </location>
</feature>
<dbReference type="Gene3D" id="3.10.580.10">
    <property type="entry name" value="CBS-domain"/>
    <property type="match status" value="1"/>
</dbReference>
<dbReference type="Proteomes" id="UP000253934">
    <property type="component" value="Unassembled WGS sequence"/>
</dbReference>
<organism evidence="4 5">
    <name type="scientific">Spirobacillus cienkowskii</name>
    <dbReference type="NCBI Taxonomy" id="495820"/>
    <lineage>
        <taxon>Bacteria</taxon>
        <taxon>Pseudomonadati</taxon>
        <taxon>Bdellovibrionota</taxon>
        <taxon>Oligoflexia</taxon>
        <taxon>Silvanigrellales</taxon>
        <taxon>Spirobacillus</taxon>
    </lineage>
</organism>
<dbReference type="PROSITE" id="PS51371">
    <property type="entry name" value="CBS"/>
    <property type="match status" value="2"/>
</dbReference>
<dbReference type="InterPro" id="IPR001347">
    <property type="entry name" value="SIS_dom"/>
</dbReference>
<dbReference type="InterPro" id="IPR000644">
    <property type="entry name" value="CBS_dom"/>
</dbReference>
<dbReference type="PANTHER" id="PTHR42745:SF1">
    <property type="entry name" value="ARABINOSE 5-PHOSPHATE ISOMERASE KDSD"/>
    <property type="match status" value="1"/>
</dbReference>
<evidence type="ECO:0000313" key="5">
    <source>
        <dbReference type="Proteomes" id="UP000253934"/>
    </source>
</evidence>
<dbReference type="InterPro" id="IPR050986">
    <property type="entry name" value="GutQ/KpsF_isomerases"/>
</dbReference>
<dbReference type="EMBL" id="QOVW01000059">
    <property type="protein sequence ID" value="RDB36515.1"/>
    <property type="molecule type" value="Genomic_DNA"/>
</dbReference>
<dbReference type="PROSITE" id="PS51464">
    <property type="entry name" value="SIS"/>
    <property type="match status" value="1"/>
</dbReference>
<dbReference type="PANTHER" id="PTHR42745">
    <property type="match status" value="1"/>
</dbReference>
<dbReference type="GO" id="GO:0097367">
    <property type="term" value="F:carbohydrate derivative binding"/>
    <property type="evidence" value="ECO:0007669"/>
    <property type="project" value="InterPro"/>
</dbReference>
<protein>
    <submittedName>
        <fullName evidence="4">SIS domain-containing protein</fullName>
    </submittedName>
</protein>
<keyword evidence="1" id="KW-0129">CBS domain</keyword>
<dbReference type="SMART" id="SM00116">
    <property type="entry name" value="CBS"/>
    <property type="match status" value="2"/>
</dbReference>
<gene>
    <name evidence="4" type="ORF">DCC88_04365</name>
</gene>
<evidence type="ECO:0000313" key="4">
    <source>
        <dbReference type="EMBL" id="RDB36515.1"/>
    </source>
</evidence>
<dbReference type="InterPro" id="IPR046342">
    <property type="entry name" value="CBS_dom_sf"/>
</dbReference>
<name>A0A369KUY0_9BACT</name>
<dbReference type="Pfam" id="PF01380">
    <property type="entry name" value="SIS"/>
    <property type="match status" value="1"/>
</dbReference>
<feature type="domain" description="CBS" evidence="2">
    <location>
        <begin position="215"/>
        <end position="276"/>
    </location>
</feature>
<dbReference type="SUPFAM" id="SSF53697">
    <property type="entry name" value="SIS domain"/>
    <property type="match status" value="1"/>
</dbReference>
<keyword evidence="5" id="KW-1185">Reference proteome</keyword>
<dbReference type="Gene3D" id="3.40.50.10490">
    <property type="entry name" value="Glucose-6-phosphate isomerase like protein, domain 1"/>
    <property type="match status" value="1"/>
</dbReference>
<dbReference type="AlphaFoldDB" id="A0A369KUY0"/>
<feature type="domain" description="CBS" evidence="2">
    <location>
        <begin position="282"/>
        <end position="336"/>
    </location>
</feature>
<accession>A0A369KUY0</accession>
<evidence type="ECO:0000259" key="2">
    <source>
        <dbReference type="PROSITE" id="PS51371"/>
    </source>
</evidence>
<dbReference type="Pfam" id="PF00571">
    <property type="entry name" value="CBS"/>
    <property type="match status" value="1"/>
</dbReference>
<dbReference type="InterPro" id="IPR046348">
    <property type="entry name" value="SIS_dom_sf"/>
</dbReference>
<proteinExistence type="predicted"/>
<dbReference type="GO" id="GO:1901135">
    <property type="term" value="P:carbohydrate derivative metabolic process"/>
    <property type="evidence" value="ECO:0007669"/>
    <property type="project" value="InterPro"/>
</dbReference>
<sequence length="336" mass="36754">MENAILKSAAERAEHLSQALFWYKESLYQNDEFKKNFLLLKNELVACARENHSSKHVFFIAVGKSAQVAQLAVSMLVSVGILARFVHPTEAYHGDLGVVGKGDTVIIISNNGKSAELLQLLEGLQERQVVLFAITSKQDSPLAKAAQHILLIPPVDEMCPLTQAPITSTVTSLALCQLLVAATVEFRNYSIEQYAKNHPGGAIGKRIFLKADSLMIRGKDLPLVEHNSLFQHVVSVFTKFSKAAVLVVDGERFLGLIAEKDLRKAMEKYGPRVFELNAAAIMNPHPTIVPPGLLAIEALQIMNSKTPSFNILPVVDKNGYAVGLLRMLDFIAAGVC</sequence>
<evidence type="ECO:0000256" key="1">
    <source>
        <dbReference type="PROSITE-ProRule" id="PRU00703"/>
    </source>
</evidence>
<comment type="caution">
    <text evidence="4">The sequence shown here is derived from an EMBL/GenBank/DDBJ whole genome shotgun (WGS) entry which is preliminary data.</text>
</comment>
<reference evidence="4" key="1">
    <citation type="submission" date="2018-04" db="EMBL/GenBank/DDBJ databases">
        <title>Draft genome sequence of the Candidatus Spirobacillus cienkowskii, a pathogen of freshwater Daphnia species, reconstructed from hemolymph metagenomic reads.</title>
        <authorList>
            <person name="Bresciani L."/>
            <person name="Lemos L.N."/>
            <person name="Wale N."/>
            <person name="Lin J.Y."/>
            <person name="Fernandes G.R."/>
            <person name="Duffy M.A."/>
            <person name="Rodrigues J.M."/>
        </authorList>
    </citation>
    <scope>NUCLEOTIDE SEQUENCE [LARGE SCALE GENOMIC DNA]</scope>
    <source>
        <strain evidence="4">Binning01</strain>
    </source>
</reference>